<comment type="caution">
    <text evidence="2">The sequence shown here is derived from an EMBL/GenBank/DDBJ whole genome shotgun (WGS) entry which is preliminary data.</text>
</comment>
<dbReference type="OrthoDB" id="2787676at2759"/>
<evidence type="ECO:0000313" key="3">
    <source>
        <dbReference type="Proteomes" id="UP000606974"/>
    </source>
</evidence>
<accession>A0A8H7AF76</accession>
<evidence type="ECO:0000256" key="1">
    <source>
        <dbReference type="SAM" id="MobiDB-lite"/>
    </source>
</evidence>
<reference evidence="2" key="1">
    <citation type="submission" date="2020-02" db="EMBL/GenBank/DDBJ databases">
        <authorList>
            <person name="Palmer J.M."/>
        </authorList>
    </citation>
    <scope>NUCLEOTIDE SEQUENCE</scope>
    <source>
        <strain evidence="2">EPUS1.4</strain>
        <tissue evidence="2">Thallus</tissue>
    </source>
</reference>
<name>A0A8H7AF76_9EURO</name>
<dbReference type="EMBL" id="JAACFV010000095">
    <property type="protein sequence ID" value="KAF7506026.1"/>
    <property type="molecule type" value="Genomic_DNA"/>
</dbReference>
<proteinExistence type="predicted"/>
<sequence length="265" mass="28951">MEVKTCIKGWSCAIHSESPTILSSHIWYIGLCIIKNPISGSISFTYKFLTNFDTVSVCAPLSSLQLYAHVNVFSIKFPLQKMDKRLKAFGNFAVANSKKLTRVSVGRYKTAIPKAPKDLEKYGLRADYDGKIPAPDGTMYHKFQVQPNAGDKIPKTIKAWREKNGGTHAVLGTFYVKDQGTEEDVMEGYEQFREAFKSGTTTPVPAGSRANTPPGSRGHSPPVAPRTPSRTSSNDSGKGKPASRTSSPAATPERKKPRRGGSPDK</sequence>
<organism evidence="2 3">
    <name type="scientific">Endocarpon pusillum</name>
    <dbReference type="NCBI Taxonomy" id="364733"/>
    <lineage>
        <taxon>Eukaryota</taxon>
        <taxon>Fungi</taxon>
        <taxon>Dikarya</taxon>
        <taxon>Ascomycota</taxon>
        <taxon>Pezizomycotina</taxon>
        <taxon>Eurotiomycetes</taxon>
        <taxon>Chaetothyriomycetidae</taxon>
        <taxon>Verrucariales</taxon>
        <taxon>Verrucariaceae</taxon>
        <taxon>Endocarpon</taxon>
    </lineage>
</organism>
<protein>
    <submittedName>
        <fullName evidence="2">Uncharacterized protein</fullName>
    </submittedName>
</protein>
<keyword evidence="3" id="KW-1185">Reference proteome</keyword>
<gene>
    <name evidence="2" type="ORF">GJ744_012273</name>
</gene>
<dbReference type="Proteomes" id="UP000606974">
    <property type="component" value="Unassembled WGS sequence"/>
</dbReference>
<evidence type="ECO:0000313" key="2">
    <source>
        <dbReference type="EMBL" id="KAF7506026.1"/>
    </source>
</evidence>
<dbReference type="AlphaFoldDB" id="A0A8H7AF76"/>
<feature type="region of interest" description="Disordered" evidence="1">
    <location>
        <begin position="196"/>
        <end position="265"/>
    </location>
</feature>
<feature type="compositionally biased region" description="Polar residues" evidence="1">
    <location>
        <begin position="198"/>
        <end position="214"/>
    </location>
</feature>